<reference evidence="2 3" key="1">
    <citation type="submission" date="2018-07" db="EMBL/GenBank/DDBJ databases">
        <title>Halomonas montanilacus sp. nov., isolated from Lake Pengyan on Tibetan Plateau.</title>
        <authorList>
            <person name="Lu H."/>
            <person name="Xing P."/>
            <person name="Wu Q."/>
        </authorList>
    </citation>
    <scope>NUCLEOTIDE SEQUENCE [LARGE SCALE GENOMIC DNA]</scope>
    <source>
        <strain evidence="2 3">PYC7W</strain>
    </source>
</reference>
<protein>
    <submittedName>
        <fullName evidence="2">Uncharacterized protein</fullName>
    </submittedName>
</protein>
<proteinExistence type="predicted"/>
<sequence length="86" mass="8933">MSRPQPRITLHIDRVTVTGTSLSRAALSASIANELQSQLSKPDVVARLRNGGWTPRLDGGSIQARSPGESGLGQAVAQATIGALSQ</sequence>
<evidence type="ECO:0000256" key="1">
    <source>
        <dbReference type="SAM" id="MobiDB-lite"/>
    </source>
</evidence>
<dbReference type="AlphaFoldDB" id="A0A368TWS6"/>
<organism evidence="2 3">
    <name type="scientific">Billgrantia montanilacus</name>
    <dbReference type="NCBI Taxonomy" id="2282305"/>
    <lineage>
        <taxon>Bacteria</taxon>
        <taxon>Pseudomonadati</taxon>
        <taxon>Pseudomonadota</taxon>
        <taxon>Gammaproteobacteria</taxon>
        <taxon>Oceanospirillales</taxon>
        <taxon>Halomonadaceae</taxon>
        <taxon>Billgrantia</taxon>
    </lineage>
</organism>
<dbReference type="Proteomes" id="UP000252405">
    <property type="component" value="Unassembled WGS sequence"/>
</dbReference>
<keyword evidence="3" id="KW-1185">Reference proteome</keyword>
<evidence type="ECO:0000313" key="3">
    <source>
        <dbReference type="Proteomes" id="UP000252405"/>
    </source>
</evidence>
<feature type="region of interest" description="Disordered" evidence="1">
    <location>
        <begin position="50"/>
        <end position="73"/>
    </location>
</feature>
<gene>
    <name evidence="2" type="ORF">DU505_11425</name>
</gene>
<dbReference type="RefSeq" id="WP_114479114.1">
    <property type="nucleotide sequence ID" value="NZ_QPII01000007.1"/>
</dbReference>
<name>A0A368TWS6_9GAMM</name>
<accession>A0A368TWS6</accession>
<comment type="caution">
    <text evidence="2">The sequence shown here is derived from an EMBL/GenBank/DDBJ whole genome shotgun (WGS) entry which is preliminary data.</text>
</comment>
<dbReference type="EMBL" id="QPII01000007">
    <property type="protein sequence ID" value="RCV89160.1"/>
    <property type="molecule type" value="Genomic_DNA"/>
</dbReference>
<evidence type="ECO:0000313" key="2">
    <source>
        <dbReference type="EMBL" id="RCV89160.1"/>
    </source>
</evidence>